<organism evidence="7 8">
    <name type="scientific">Drosophila hydei</name>
    <name type="common">Fruit fly</name>
    <dbReference type="NCBI Taxonomy" id="7224"/>
    <lineage>
        <taxon>Eukaryota</taxon>
        <taxon>Metazoa</taxon>
        <taxon>Ecdysozoa</taxon>
        <taxon>Arthropoda</taxon>
        <taxon>Hexapoda</taxon>
        <taxon>Insecta</taxon>
        <taxon>Pterygota</taxon>
        <taxon>Neoptera</taxon>
        <taxon>Endopterygota</taxon>
        <taxon>Diptera</taxon>
        <taxon>Brachycera</taxon>
        <taxon>Muscomorpha</taxon>
        <taxon>Ephydroidea</taxon>
        <taxon>Drosophilidae</taxon>
        <taxon>Drosophila</taxon>
    </lineage>
</organism>
<sequence>MRYQWNDWRPHFGYNPAHWAINHRHRKPYTTNQNDALNIYLVSLLHKKKLFCSGLVINNQTVLTVKSCLLNMPLADIVVQLSDGSIHKAVSSTDSKDYTMESGAYLLSFLHLEKALDETYEKSPPFCLKAVGSKDEVEQWSWDKNKLLPIKKLVTQVPTSQCNKVISDINGTLPTSAMSCVENRQITNKCMKTYGLPYLWKGAFCGMNIFGHNCSSAKNTDVYVRLLREKRLISRTLKLAVAAHLDDIII</sequence>
<keyword evidence="1" id="KW-0645">Protease</keyword>
<dbReference type="OMA" id="TSCIVNT"/>
<reference evidence="8" key="1">
    <citation type="submission" date="2025-08" db="UniProtKB">
        <authorList>
            <consortium name="RefSeq"/>
        </authorList>
    </citation>
    <scope>IDENTIFICATION</scope>
    <source>
        <strain evidence="8">15085-1641.00</strain>
        <tissue evidence="8">Whole body</tissue>
    </source>
</reference>
<keyword evidence="4" id="KW-0720">Serine protease</keyword>
<keyword evidence="3" id="KW-0378">Hydrolase</keyword>
<keyword evidence="2" id="KW-0732">Signal</keyword>
<evidence type="ECO:0000313" key="8">
    <source>
        <dbReference type="RefSeq" id="XP_023166019.1"/>
    </source>
</evidence>
<dbReference type="KEGG" id="dhe:111596160"/>
<gene>
    <name evidence="8" type="primary">LOC111596160</name>
</gene>
<name>A0A6J1LMK4_DROHY</name>
<accession>A0A6J1LMK4</accession>
<evidence type="ECO:0000313" key="7">
    <source>
        <dbReference type="Proteomes" id="UP000504633"/>
    </source>
</evidence>
<dbReference type="InterPro" id="IPR050430">
    <property type="entry name" value="Peptidase_S1"/>
</dbReference>
<dbReference type="GO" id="GO:0006508">
    <property type="term" value="P:proteolysis"/>
    <property type="evidence" value="ECO:0007669"/>
    <property type="project" value="UniProtKB-KW"/>
</dbReference>
<evidence type="ECO:0000259" key="6">
    <source>
        <dbReference type="Pfam" id="PF00089"/>
    </source>
</evidence>
<dbReference type="OrthoDB" id="7883508at2759"/>
<dbReference type="Proteomes" id="UP000504633">
    <property type="component" value="Unplaced"/>
</dbReference>
<evidence type="ECO:0000256" key="3">
    <source>
        <dbReference type="ARBA" id="ARBA00022801"/>
    </source>
</evidence>
<dbReference type="AlphaFoldDB" id="A0A6J1LMK4"/>
<dbReference type="InterPro" id="IPR009003">
    <property type="entry name" value="Peptidase_S1_PA"/>
</dbReference>
<dbReference type="RefSeq" id="XP_023166019.1">
    <property type="nucleotide sequence ID" value="XM_023310251.2"/>
</dbReference>
<keyword evidence="5" id="KW-1015">Disulfide bond</keyword>
<dbReference type="GeneID" id="111596160"/>
<dbReference type="PANTHER" id="PTHR24276:SF94">
    <property type="entry name" value="AT20289P-RELATED"/>
    <property type="match status" value="1"/>
</dbReference>
<keyword evidence="7" id="KW-1185">Reference proteome</keyword>
<evidence type="ECO:0000256" key="2">
    <source>
        <dbReference type="ARBA" id="ARBA00022729"/>
    </source>
</evidence>
<evidence type="ECO:0000256" key="1">
    <source>
        <dbReference type="ARBA" id="ARBA00022670"/>
    </source>
</evidence>
<dbReference type="SUPFAM" id="SSF50494">
    <property type="entry name" value="Trypsin-like serine proteases"/>
    <property type="match status" value="1"/>
</dbReference>
<evidence type="ECO:0000256" key="4">
    <source>
        <dbReference type="ARBA" id="ARBA00022825"/>
    </source>
</evidence>
<dbReference type="InterPro" id="IPR043504">
    <property type="entry name" value="Peptidase_S1_PA_chymotrypsin"/>
</dbReference>
<dbReference type="PANTHER" id="PTHR24276">
    <property type="entry name" value="POLYSERASE-RELATED"/>
    <property type="match status" value="1"/>
</dbReference>
<dbReference type="GO" id="GO:0004252">
    <property type="term" value="F:serine-type endopeptidase activity"/>
    <property type="evidence" value="ECO:0007669"/>
    <property type="project" value="InterPro"/>
</dbReference>
<protein>
    <submittedName>
        <fullName evidence="8">Uncharacterized protein LOC111596160</fullName>
    </submittedName>
</protein>
<dbReference type="InterPro" id="IPR001254">
    <property type="entry name" value="Trypsin_dom"/>
</dbReference>
<dbReference type="Gene3D" id="2.40.10.10">
    <property type="entry name" value="Trypsin-like serine proteases"/>
    <property type="match status" value="2"/>
</dbReference>
<evidence type="ECO:0000256" key="5">
    <source>
        <dbReference type="ARBA" id="ARBA00023157"/>
    </source>
</evidence>
<feature type="domain" description="Peptidase S1" evidence="6">
    <location>
        <begin position="40"/>
        <end position="226"/>
    </location>
</feature>
<dbReference type="Pfam" id="PF00089">
    <property type="entry name" value="Trypsin"/>
    <property type="match status" value="1"/>
</dbReference>
<proteinExistence type="predicted"/>